<evidence type="ECO:0000256" key="2">
    <source>
        <dbReference type="ARBA" id="ARBA00046344"/>
    </source>
</evidence>
<dbReference type="AlphaFoldDB" id="A0AAW0PYR4"/>
<evidence type="ECO:0000256" key="1">
    <source>
        <dbReference type="ARBA" id="ARBA00023054"/>
    </source>
</evidence>
<reference evidence="5" key="1">
    <citation type="submission" date="2024-04" db="EMBL/GenBank/DDBJ databases">
        <title>Salinicola lusitanus LLJ914,a marine bacterium isolated from the Okinawa Trough.</title>
        <authorList>
            <person name="Li J."/>
        </authorList>
    </citation>
    <scope>NUCLEOTIDE SEQUENCE [LARGE SCALE GENOMIC DNA]</scope>
</reference>
<evidence type="ECO:0000313" key="5">
    <source>
        <dbReference type="Proteomes" id="UP001460270"/>
    </source>
</evidence>
<accession>A0AAW0PYR4</accession>
<gene>
    <name evidence="4" type="ORF">WMY93_004029</name>
</gene>
<feature type="coiled-coil region" evidence="3">
    <location>
        <begin position="284"/>
        <end position="346"/>
    </location>
</feature>
<comment type="similarity">
    <text evidence="2">Belongs to the FAM81 family.</text>
</comment>
<dbReference type="PANTHER" id="PTHR22420">
    <property type="entry name" value="PROTEIN FAM81A"/>
    <property type="match status" value="1"/>
</dbReference>
<organism evidence="4 5">
    <name type="scientific">Mugilogobius chulae</name>
    <name type="common">yellowstripe goby</name>
    <dbReference type="NCBI Taxonomy" id="88201"/>
    <lineage>
        <taxon>Eukaryota</taxon>
        <taxon>Metazoa</taxon>
        <taxon>Chordata</taxon>
        <taxon>Craniata</taxon>
        <taxon>Vertebrata</taxon>
        <taxon>Euteleostomi</taxon>
        <taxon>Actinopterygii</taxon>
        <taxon>Neopterygii</taxon>
        <taxon>Teleostei</taxon>
        <taxon>Neoteleostei</taxon>
        <taxon>Acanthomorphata</taxon>
        <taxon>Gobiaria</taxon>
        <taxon>Gobiiformes</taxon>
        <taxon>Gobioidei</taxon>
        <taxon>Gobiidae</taxon>
        <taxon>Gobionellinae</taxon>
        <taxon>Mugilogobius</taxon>
    </lineage>
</organism>
<evidence type="ECO:0000313" key="4">
    <source>
        <dbReference type="EMBL" id="KAK7933133.1"/>
    </source>
</evidence>
<dbReference type="PANTHER" id="PTHR22420:SF5">
    <property type="entry name" value="PROTEIN FAM81B"/>
    <property type="match status" value="1"/>
</dbReference>
<evidence type="ECO:0000256" key="3">
    <source>
        <dbReference type="SAM" id="Coils"/>
    </source>
</evidence>
<dbReference type="Proteomes" id="UP001460270">
    <property type="component" value="Unassembled WGS sequence"/>
</dbReference>
<feature type="coiled-coil region" evidence="3">
    <location>
        <begin position="165"/>
        <end position="206"/>
    </location>
</feature>
<dbReference type="InterPro" id="IPR029619">
    <property type="entry name" value="FAM81"/>
</dbReference>
<keyword evidence="1 3" id="KW-0175">Coiled coil</keyword>
<comment type="caution">
    <text evidence="4">The sequence shown here is derived from an EMBL/GenBank/DDBJ whole genome shotgun (WGS) entry which is preliminary data.</text>
</comment>
<proteinExistence type="inferred from homology"/>
<dbReference type="EMBL" id="JBBPFD010000003">
    <property type="protein sequence ID" value="KAK7933133.1"/>
    <property type="molecule type" value="Genomic_DNA"/>
</dbReference>
<protein>
    <recommendedName>
        <fullName evidence="6">Protein FAM81B</fullName>
    </recommendedName>
</protein>
<keyword evidence="5" id="KW-1185">Reference proteome</keyword>
<sequence length="347" mass="39710">MFLLGLVRTTVAGGYYPNMHVIGWWGKPECPEETHPDTGRNMQIPHRKARARAGIEPATFLLPDAQEDRVSSGNKTLAVLLEQAFRIKEEVSSSLQKSERCAQAQAVSSTQLQNHILTITRIVQQLSDSIQPNSRARRVTCGTTQAVQWLDHKNVAGIGDLRGRVARCDASLAKLSAEVKSTERQVMRLQQEVTQLRSAVEVMIQEVHVKIVSKDNGVVKQSSTLQKWTEQQIVHCVQSFEQSHRQLQDNMQEVERRLLDRYHALESGQEQLKNHQEQCVCRQTEQLKQVETRLTNRMESLEKNFHHELQLLKHNYHKGFRSVHDAIEALREIANLKSRLEKGKIQK</sequence>
<name>A0AAW0PYR4_9GOBI</name>
<evidence type="ECO:0008006" key="6">
    <source>
        <dbReference type="Google" id="ProtNLM"/>
    </source>
</evidence>